<dbReference type="InParanoid" id="M4BK89"/>
<keyword evidence="2" id="KW-1185">Reference proteome</keyword>
<reference evidence="1" key="2">
    <citation type="submission" date="2015-06" db="UniProtKB">
        <authorList>
            <consortium name="EnsemblProtists"/>
        </authorList>
    </citation>
    <scope>IDENTIFICATION</scope>
    <source>
        <strain evidence="1">Emoy2</strain>
    </source>
</reference>
<dbReference type="EMBL" id="JH598343">
    <property type="status" value="NOT_ANNOTATED_CDS"/>
    <property type="molecule type" value="Genomic_DNA"/>
</dbReference>
<accession>M4BK89</accession>
<dbReference type="VEuPathDB" id="FungiDB:HpaG806822"/>
<evidence type="ECO:0000313" key="1">
    <source>
        <dbReference type="EnsemblProtists" id="HpaP806822"/>
    </source>
</evidence>
<protein>
    <submittedName>
        <fullName evidence="1">Uncharacterized protein</fullName>
    </submittedName>
</protein>
<organism evidence="1 2">
    <name type="scientific">Hyaloperonospora arabidopsidis (strain Emoy2)</name>
    <name type="common">Downy mildew agent</name>
    <name type="synonym">Peronospora arabidopsidis</name>
    <dbReference type="NCBI Taxonomy" id="559515"/>
    <lineage>
        <taxon>Eukaryota</taxon>
        <taxon>Sar</taxon>
        <taxon>Stramenopiles</taxon>
        <taxon>Oomycota</taxon>
        <taxon>Peronosporomycetes</taxon>
        <taxon>Peronosporales</taxon>
        <taxon>Peronosporaceae</taxon>
        <taxon>Hyaloperonospora</taxon>
    </lineage>
</organism>
<dbReference type="HOGENOM" id="CLU_2473766_0_0_1"/>
<evidence type="ECO:0000313" key="2">
    <source>
        <dbReference type="Proteomes" id="UP000011713"/>
    </source>
</evidence>
<dbReference type="EnsemblProtists" id="HpaT806822">
    <property type="protein sequence ID" value="HpaP806822"/>
    <property type="gene ID" value="HpaG806822"/>
</dbReference>
<proteinExistence type="predicted"/>
<dbReference type="AlphaFoldDB" id="M4BK89"/>
<dbReference type="Proteomes" id="UP000011713">
    <property type="component" value="Unassembled WGS sequence"/>
</dbReference>
<reference evidence="2" key="1">
    <citation type="journal article" date="2010" name="Science">
        <title>Signatures of adaptation to obligate biotrophy in the Hyaloperonospora arabidopsidis genome.</title>
        <authorList>
            <person name="Baxter L."/>
            <person name="Tripathy S."/>
            <person name="Ishaque N."/>
            <person name="Boot N."/>
            <person name="Cabral A."/>
            <person name="Kemen E."/>
            <person name="Thines M."/>
            <person name="Ah-Fong A."/>
            <person name="Anderson R."/>
            <person name="Badejoko W."/>
            <person name="Bittner-Eddy P."/>
            <person name="Boore J.L."/>
            <person name="Chibucos M.C."/>
            <person name="Coates M."/>
            <person name="Dehal P."/>
            <person name="Delehaunty K."/>
            <person name="Dong S."/>
            <person name="Downton P."/>
            <person name="Dumas B."/>
            <person name="Fabro G."/>
            <person name="Fronick C."/>
            <person name="Fuerstenberg S.I."/>
            <person name="Fulton L."/>
            <person name="Gaulin E."/>
            <person name="Govers F."/>
            <person name="Hughes L."/>
            <person name="Humphray S."/>
            <person name="Jiang R.H."/>
            <person name="Judelson H."/>
            <person name="Kamoun S."/>
            <person name="Kyung K."/>
            <person name="Meijer H."/>
            <person name="Minx P."/>
            <person name="Morris P."/>
            <person name="Nelson J."/>
            <person name="Phuntumart V."/>
            <person name="Qutob D."/>
            <person name="Rehmany A."/>
            <person name="Rougon-Cardoso A."/>
            <person name="Ryden P."/>
            <person name="Torto-Alalibo T."/>
            <person name="Studholme D."/>
            <person name="Wang Y."/>
            <person name="Win J."/>
            <person name="Wood J."/>
            <person name="Clifton S.W."/>
            <person name="Rogers J."/>
            <person name="Van den Ackerveken G."/>
            <person name="Jones J.D."/>
            <person name="McDowell J.M."/>
            <person name="Beynon J."/>
            <person name="Tyler B.M."/>
        </authorList>
    </citation>
    <scope>NUCLEOTIDE SEQUENCE [LARGE SCALE GENOMIC DNA]</scope>
    <source>
        <strain evidence="2">Emoy2</strain>
    </source>
</reference>
<name>M4BK89_HYAAE</name>
<sequence>MAAKRVEYAGTLVHLMLKWRWRYVCSCTCLKIRHSSCVTSTGTLCPRLRRCRMAIATLWYFQKTFGPTKLRPKMKPSLMRVVTTGQSR</sequence>